<sequence>MSEADGGPDDVAGTPDPVPSPIRVACAILGLEALGLVAAGTFLVYGTIFGHPGGVLRSLLGALMAYGGAAALLLGARSLQLLRPAARTPMVVIQLLALPVAYSLAFQASRVLWGGPILVAALAVLYLLFTPPAREALDRVPPD</sequence>
<feature type="transmembrane region" description="Helical" evidence="1">
    <location>
        <begin position="54"/>
        <end position="76"/>
    </location>
</feature>
<keyword evidence="1" id="KW-1133">Transmembrane helix</keyword>
<dbReference type="RefSeq" id="WP_084180665.1">
    <property type="nucleotide sequence ID" value="NZ_FQVU01000001.1"/>
</dbReference>
<dbReference type="AlphaFoldDB" id="A0A1M5E8J1"/>
<keyword evidence="3" id="KW-1185">Reference proteome</keyword>
<feature type="transmembrane region" description="Helical" evidence="1">
    <location>
        <begin position="88"/>
        <end position="105"/>
    </location>
</feature>
<proteinExistence type="predicted"/>
<evidence type="ECO:0000313" key="3">
    <source>
        <dbReference type="Proteomes" id="UP000186132"/>
    </source>
</evidence>
<keyword evidence="1" id="KW-0472">Membrane</keyword>
<gene>
    <name evidence="2" type="ORF">SAMN05443575_0819</name>
</gene>
<dbReference type="Proteomes" id="UP000186132">
    <property type="component" value="Unassembled WGS sequence"/>
</dbReference>
<dbReference type="OrthoDB" id="5197161at2"/>
<name>A0A1M5E8J1_9ACTN</name>
<feature type="transmembrane region" description="Helical" evidence="1">
    <location>
        <begin position="111"/>
        <end position="129"/>
    </location>
</feature>
<accession>A0A1M5E8J1</accession>
<evidence type="ECO:0008006" key="4">
    <source>
        <dbReference type="Google" id="ProtNLM"/>
    </source>
</evidence>
<organism evidence="2 3">
    <name type="scientific">Jatrophihabitans endophyticus</name>
    <dbReference type="NCBI Taxonomy" id="1206085"/>
    <lineage>
        <taxon>Bacteria</taxon>
        <taxon>Bacillati</taxon>
        <taxon>Actinomycetota</taxon>
        <taxon>Actinomycetes</taxon>
        <taxon>Jatrophihabitantales</taxon>
        <taxon>Jatrophihabitantaceae</taxon>
        <taxon>Jatrophihabitans</taxon>
    </lineage>
</organism>
<reference evidence="2 3" key="1">
    <citation type="submission" date="2016-11" db="EMBL/GenBank/DDBJ databases">
        <authorList>
            <person name="Jaros S."/>
            <person name="Januszkiewicz K."/>
            <person name="Wedrychowicz H."/>
        </authorList>
    </citation>
    <scope>NUCLEOTIDE SEQUENCE [LARGE SCALE GENOMIC DNA]</scope>
    <source>
        <strain evidence="2 3">DSM 45627</strain>
    </source>
</reference>
<keyword evidence="1" id="KW-0812">Transmembrane</keyword>
<evidence type="ECO:0000313" key="2">
    <source>
        <dbReference type="EMBL" id="SHF75516.1"/>
    </source>
</evidence>
<dbReference type="EMBL" id="FQVU01000001">
    <property type="protein sequence ID" value="SHF75516.1"/>
    <property type="molecule type" value="Genomic_DNA"/>
</dbReference>
<protein>
    <recommendedName>
        <fullName evidence="4">Integral membrane protein</fullName>
    </recommendedName>
</protein>
<evidence type="ECO:0000256" key="1">
    <source>
        <dbReference type="SAM" id="Phobius"/>
    </source>
</evidence>
<feature type="transmembrane region" description="Helical" evidence="1">
    <location>
        <begin position="24"/>
        <end position="48"/>
    </location>
</feature>